<evidence type="ECO:0000256" key="13">
    <source>
        <dbReference type="SAM" id="Phobius"/>
    </source>
</evidence>
<accession>A0AAP2GCG3</accession>
<dbReference type="RefSeq" id="WP_254089361.1">
    <property type="nucleotide sequence ID" value="NZ_JAHESC010000006.1"/>
</dbReference>
<keyword evidence="7" id="KW-0547">Nucleotide-binding</keyword>
<evidence type="ECO:0000256" key="2">
    <source>
        <dbReference type="ARBA" id="ARBA00004141"/>
    </source>
</evidence>
<dbReference type="InterPro" id="IPR029095">
    <property type="entry name" value="NarX-like_N"/>
</dbReference>
<evidence type="ECO:0000256" key="8">
    <source>
        <dbReference type="ARBA" id="ARBA00022777"/>
    </source>
</evidence>
<name>A0AAP2GCG3_9BACT</name>
<sequence>MLPQPDPSATIQRSRFSRLGTLYVLALSVIATVAITGQALIQSHLQAQRSDSRVVNVAGKQRMLSQKITKTLLYLEPLQSAGERQTIVTDLGAAFHLWHTSQQGLQYGNDSLHLPGRNSAAIVNLFHDAAVPYATMGEHTSRILQLLQQDPLTPYDSLRGAIVAVRGAEGAFLQGMERIVAQYEAEANDKIESLSRIEYIILGIVIGTILLEFAFIFRPTTVYVSNTLHQLMTSEKNARKLSKEIGELYASLEKSYEQLSVVNQPPESPRLLARADRGGNVLFLADAFVGQVVADAVPSDGDLRLSDLFAGIGEPGDWMDAVIDTVSEGNSWQGELTLAGPDGTTPWMDVTITPVYEQAGQVSELLVLATDITLRKEAEHGMKQKNKAEIERKINQQKFRSVLILEGQEEERKRLAMDIHDGIGQMLTSLNFQISSIDVGDTVKAEKKIIEIDHLVKDVIKEVRRVTFNLKPTVLGDYGLQAALNVFIQEIAKLTAMKLTYKSEGTIERLPENVENNIFRITQEAINNAIKYSASPQVDVTLSQTDSDLVVSVRDFGKGFDARSLKDRNIDIGSGRGLFNMYERTEYIHGRLEIRSEPGHGTTVFLTVPLRVKTLS</sequence>
<dbReference type="InterPro" id="IPR000700">
    <property type="entry name" value="PAS-assoc_C"/>
</dbReference>
<keyword evidence="8" id="KW-0418">Kinase</keyword>
<reference evidence="16 17" key="1">
    <citation type="submission" date="2021-05" db="EMBL/GenBank/DDBJ databases">
        <title>A Polyphasic approach of four new species of the genus Ohtaekwangia: Ohtaekwangia histidinii sp. nov., Ohtaekwangia cretensis sp. nov., Ohtaekwangia indiensis sp. nov., Ohtaekwangia reichenbachii sp. nov. from diverse environment.</title>
        <authorList>
            <person name="Octaviana S."/>
        </authorList>
    </citation>
    <scope>NUCLEOTIDE SEQUENCE [LARGE SCALE GENOMIC DNA]</scope>
    <source>
        <strain evidence="16 17">PWU37</strain>
    </source>
</reference>
<feature type="domain" description="Histidine kinase" evidence="14">
    <location>
        <begin position="518"/>
        <end position="612"/>
    </location>
</feature>
<dbReference type="PROSITE" id="PS50113">
    <property type="entry name" value="PAC"/>
    <property type="match status" value="1"/>
</dbReference>
<evidence type="ECO:0000256" key="1">
    <source>
        <dbReference type="ARBA" id="ARBA00000085"/>
    </source>
</evidence>
<feature type="domain" description="PAC" evidence="15">
    <location>
        <begin position="332"/>
        <end position="384"/>
    </location>
</feature>
<keyword evidence="11" id="KW-0902">Two-component regulatory system</keyword>
<dbReference type="EC" id="2.7.13.3" evidence="3"/>
<dbReference type="AlphaFoldDB" id="A0AAP2GCG3"/>
<evidence type="ECO:0000256" key="7">
    <source>
        <dbReference type="ARBA" id="ARBA00022741"/>
    </source>
</evidence>
<dbReference type="EMBL" id="JAHESC010000006">
    <property type="protein sequence ID" value="MBT1686122.1"/>
    <property type="molecule type" value="Genomic_DNA"/>
</dbReference>
<evidence type="ECO:0000256" key="9">
    <source>
        <dbReference type="ARBA" id="ARBA00022840"/>
    </source>
</evidence>
<evidence type="ECO:0000313" key="16">
    <source>
        <dbReference type="EMBL" id="MBT1686122.1"/>
    </source>
</evidence>
<dbReference type="GO" id="GO:0016020">
    <property type="term" value="C:membrane"/>
    <property type="evidence" value="ECO:0007669"/>
    <property type="project" value="UniProtKB-SubCell"/>
</dbReference>
<keyword evidence="17" id="KW-1185">Reference proteome</keyword>
<dbReference type="Pfam" id="PF02518">
    <property type="entry name" value="HATPase_c"/>
    <property type="match status" value="1"/>
</dbReference>
<dbReference type="Gene3D" id="3.30.450.20">
    <property type="entry name" value="PAS domain"/>
    <property type="match status" value="1"/>
</dbReference>
<dbReference type="Pfam" id="PF07730">
    <property type="entry name" value="HisKA_3"/>
    <property type="match status" value="1"/>
</dbReference>
<evidence type="ECO:0000256" key="4">
    <source>
        <dbReference type="ARBA" id="ARBA00022553"/>
    </source>
</evidence>
<comment type="caution">
    <text evidence="16">The sequence shown here is derived from an EMBL/GenBank/DDBJ whole genome shotgun (WGS) entry which is preliminary data.</text>
</comment>
<evidence type="ECO:0000256" key="10">
    <source>
        <dbReference type="ARBA" id="ARBA00022989"/>
    </source>
</evidence>
<dbReference type="PANTHER" id="PTHR24421">
    <property type="entry name" value="NITRATE/NITRITE SENSOR PROTEIN NARX-RELATED"/>
    <property type="match status" value="1"/>
</dbReference>
<dbReference type="GO" id="GO:0000155">
    <property type="term" value="F:phosphorelay sensor kinase activity"/>
    <property type="evidence" value="ECO:0007669"/>
    <property type="project" value="InterPro"/>
</dbReference>
<dbReference type="SMART" id="SM00387">
    <property type="entry name" value="HATPase_c"/>
    <property type="match status" value="1"/>
</dbReference>
<evidence type="ECO:0000313" key="17">
    <source>
        <dbReference type="Proteomes" id="UP001319180"/>
    </source>
</evidence>
<dbReference type="SUPFAM" id="SSF55874">
    <property type="entry name" value="ATPase domain of HSP90 chaperone/DNA topoisomerase II/histidine kinase"/>
    <property type="match status" value="1"/>
</dbReference>
<dbReference type="PROSITE" id="PS50109">
    <property type="entry name" value="HIS_KIN"/>
    <property type="match status" value="1"/>
</dbReference>
<dbReference type="InterPro" id="IPR050482">
    <property type="entry name" value="Sensor_HK_TwoCompSys"/>
</dbReference>
<keyword evidence="6 13" id="KW-0812">Transmembrane</keyword>
<keyword evidence="4" id="KW-0597">Phosphoprotein</keyword>
<feature type="transmembrane region" description="Helical" evidence="13">
    <location>
        <begin position="20"/>
        <end position="41"/>
    </location>
</feature>
<dbReference type="CDD" id="cd16917">
    <property type="entry name" value="HATPase_UhpB-NarQ-NarX-like"/>
    <property type="match status" value="1"/>
</dbReference>
<dbReference type="InterPro" id="IPR036890">
    <property type="entry name" value="HATPase_C_sf"/>
</dbReference>
<dbReference type="InterPro" id="IPR001610">
    <property type="entry name" value="PAC"/>
</dbReference>
<keyword evidence="10 13" id="KW-1133">Transmembrane helix</keyword>
<protein>
    <recommendedName>
        <fullName evidence="3">histidine kinase</fullName>
        <ecNumber evidence="3">2.7.13.3</ecNumber>
    </recommendedName>
</protein>
<dbReference type="Gene3D" id="1.20.5.1930">
    <property type="match status" value="1"/>
</dbReference>
<comment type="catalytic activity">
    <reaction evidence="1">
        <text>ATP + protein L-histidine = ADP + protein N-phospho-L-histidine.</text>
        <dbReference type="EC" id="2.7.13.3"/>
    </reaction>
</comment>
<dbReference type="SMART" id="SM00086">
    <property type="entry name" value="PAC"/>
    <property type="match status" value="1"/>
</dbReference>
<dbReference type="InterPro" id="IPR003594">
    <property type="entry name" value="HATPase_dom"/>
</dbReference>
<evidence type="ECO:0000256" key="11">
    <source>
        <dbReference type="ARBA" id="ARBA00023012"/>
    </source>
</evidence>
<keyword evidence="12 13" id="KW-0472">Membrane</keyword>
<dbReference type="InterPro" id="IPR035965">
    <property type="entry name" value="PAS-like_dom_sf"/>
</dbReference>
<dbReference type="InterPro" id="IPR005467">
    <property type="entry name" value="His_kinase_dom"/>
</dbReference>
<evidence type="ECO:0000256" key="3">
    <source>
        <dbReference type="ARBA" id="ARBA00012438"/>
    </source>
</evidence>
<evidence type="ECO:0000259" key="14">
    <source>
        <dbReference type="PROSITE" id="PS50109"/>
    </source>
</evidence>
<gene>
    <name evidence="16" type="ORF">KK078_06115</name>
</gene>
<dbReference type="PANTHER" id="PTHR24421:SF10">
    <property type="entry name" value="NITRATE_NITRITE SENSOR PROTEIN NARQ"/>
    <property type="match status" value="1"/>
</dbReference>
<dbReference type="GO" id="GO:0005524">
    <property type="term" value="F:ATP binding"/>
    <property type="evidence" value="ECO:0007669"/>
    <property type="project" value="UniProtKB-KW"/>
</dbReference>
<keyword evidence="5" id="KW-0808">Transferase</keyword>
<dbReference type="GO" id="GO:0046983">
    <property type="term" value="F:protein dimerization activity"/>
    <property type="evidence" value="ECO:0007669"/>
    <property type="project" value="InterPro"/>
</dbReference>
<proteinExistence type="predicted"/>
<dbReference type="Gene3D" id="3.30.565.10">
    <property type="entry name" value="Histidine kinase-like ATPase, C-terminal domain"/>
    <property type="match status" value="1"/>
</dbReference>
<keyword evidence="9" id="KW-0067">ATP-binding</keyword>
<evidence type="ECO:0000259" key="15">
    <source>
        <dbReference type="PROSITE" id="PS50113"/>
    </source>
</evidence>
<evidence type="ECO:0000256" key="5">
    <source>
        <dbReference type="ARBA" id="ARBA00022679"/>
    </source>
</evidence>
<dbReference type="SUPFAM" id="SSF55785">
    <property type="entry name" value="PYP-like sensor domain (PAS domain)"/>
    <property type="match status" value="1"/>
</dbReference>
<dbReference type="InterPro" id="IPR011712">
    <property type="entry name" value="Sig_transdc_His_kin_sub3_dim/P"/>
</dbReference>
<evidence type="ECO:0000256" key="12">
    <source>
        <dbReference type="ARBA" id="ARBA00023136"/>
    </source>
</evidence>
<organism evidence="16 17">
    <name type="scientific">Dawidia soli</name>
    <dbReference type="NCBI Taxonomy" id="2782352"/>
    <lineage>
        <taxon>Bacteria</taxon>
        <taxon>Pseudomonadati</taxon>
        <taxon>Bacteroidota</taxon>
        <taxon>Cytophagia</taxon>
        <taxon>Cytophagales</taxon>
        <taxon>Chryseotaleaceae</taxon>
        <taxon>Dawidia</taxon>
    </lineage>
</organism>
<dbReference type="Pfam" id="PF13675">
    <property type="entry name" value="PilJ"/>
    <property type="match status" value="1"/>
</dbReference>
<dbReference type="Proteomes" id="UP001319180">
    <property type="component" value="Unassembled WGS sequence"/>
</dbReference>
<comment type="subcellular location">
    <subcellularLocation>
        <location evidence="2">Membrane</location>
        <topology evidence="2">Multi-pass membrane protein</topology>
    </subcellularLocation>
</comment>
<evidence type="ECO:0000256" key="6">
    <source>
        <dbReference type="ARBA" id="ARBA00022692"/>
    </source>
</evidence>